<dbReference type="PATRIC" id="fig|92706.3.peg.1797"/>
<dbReference type="HOGENOM" id="CLU_000604_29_1_11"/>
<dbReference type="RefSeq" id="WP_003862155.1">
    <property type="nucleotide sequence ID" value="NZ_CP011309.1"/>
</dbReference>
<dbReference type="Gene3D" id="3.40.50.300">
    <property type="entry name" value="P-loop containing nucleotide triphosphate hydrolases"/>
    <property type="match status" value="1"/>
</dbReference>
<dbReference type="InterPro" id="IPR027417">
    <property type="entry name" value="P-loop_NTPase"/>
</dbReference>
<accession>A0A0F6SRA2</accession>
<dbReference type="EMBL" id="CP011309">
    <property type="protein sequence ID" value="AKF27604.1"/>
    <property type="molecule type" value="Genomic_DNA"/>
</dbReference>
<name>A0A0F6SRA2_9CORY</name>
<protein>
    <recommendedName>
        <fullName evidence="3">ABC transporter ATP-binding protein</fullName>
    </recommendedName>
</protein>
<evidence type="ECO:0008006" key="3">
    <source>
        <dbReference type="Google" id="ProtNLM"/>
    </source>
</evidence>
<evidence type="ECO:0000313" key="1">
    <source>
        <dbReference type="EMBL" id="AKF27604.1"/>
    </source>
</evidence>
<evidence type="ECO:0000313" key="2">
    <source>
        <dbReference type="Proteomes" id="UP000034037"/>
    </source>
</evidence>
<proteinExistence type="predicted"/>
<dbReference type="Proteomes" id="UP000034037">
    <property type="component" value="Chromosome"/>
</dbReference>
<keyword evidence="2" id="KW-1185">Reference proteome</keyword>
<sequence length="216" mass="23358">MNTPLLRSSGLSIRDTPFADVEIAPDSGLTLLSTGRESQSSSFSLVLSGRMRASTGTIELNGEPIKATKLAKHVALAGIPEIDSLERLVTVRTVVREQLAWSSPWYLMVPRDISDSGQWVDVEKHLGLNLNPKTLIGDLSVLERFKLRIALALLARPEAQLLVVDDPDQVRSMELRAEVLHALKGVAEDLPVVVVSTNPDFDSLADTALTITGAGN</sequence>
<organism evidence="1 2">
    <name type="scientific">[Brevibacterium] flavum</name>
    <dbReference type="NCBI Taxonomy" id="92706"/>
    <lineage>
        <taxon>Bacteria</taxon>
        <taxon>Bacillati</taxon>
        <taxon>Actinomycetota</taxon>
        <taxon>Actinomycetes</taxon>
        <taxon>Mycobacteriales</taxon>
        <taxon>Corynebacteriaceae</taxon>
        <taxon>Corynebacterium</taxon>
    </lineage>
</organism>
<gene>
    <name evidence="1" type="ORF">YH66_08600</name>
</gene>
<dbReference type="AlphaFoldDB" id="A0A0F6SRA2"/>
<reference evidence="1 2" key="1">
    <citation type="submission" date="2015-04" db="EMBL/GenBank/DDBJ databases">
        <title>Complete Genome Sequence of Brevibacterium flavum ATCC 15168.</title>
        <authorList>
            <person name="Ahn J."/>
            <person name="Park G."/>
            <person name="Jeon W."/>
            <person name="Jang Y."/>
            <person name="Jang M."/>
            <person name="Lee H."/>
            <person name="Lee H."/>
        </authorList>
    </citation>
    <scope>NUCLEOTIDE SEQUENCE [LARGE SCALE GENOMIC DNA]</scope>
    <source>
        <strain evidence="1 2">ATCC 15168</strain>
    </source>
</reference>
<dbReference type="SUPFAM" id="SSF52540">
    <property type="entry name" value="P-loop containing nucleoside triphosphate hydrolases"/>
    <property type="match status" value="1"/>
</dbReference>